<dbReference type="EMBL" id="JAUESC010000387">
    <property type="protein sequence ID" value="KAK0574713.1"/>
    <property type="molecule type" value="Genomic_DNA"/>
</dbReference>
<feature type="region of interest" description="Disordered" evidence="1">
    <location>
        <begin position="212"/>
        <end position="239"/>
    </location>
</feature>
<evidence type="ECO:0000256" key="1">
    <source>
        <dbReference type="SAM" id="MobiDB-lite"/>
    </source>
</evidence>
<dbReference type="Proteomes" id="UP001168877">
    <property type="component" value="Unassembled WGS sequence"/>
</dbReference>
<keyword evidence="3" id="KW-1185">Reference proteome</keyword>
<sequence length="239" mass="26592">MLADLSFRRRVFATEIAIFLLKPVEKMEEEVLHPSPEKNRLLRRKRDWILDGIVDCKEQMGGHSKEGCKAGIVETEVEVQPVEEGICGDIRESNPYGPWMQVSYGRNYKNNLGNRHGNWGTADGKKNGLQGSGGKAGNGVKQGYEPQTVGEDKNRQTMDNTRSLDSAEYGRHVKGSTLATKSNRRNLKKVHGSRFAVLNDIAEVEEAEEELQGHSGLQIMDNSPNVLAEISNRSSTGKR</sequence>
<gene>
    <name evidence="2" type="ORF">LWI29_027840</name>
</gene>
<evidence type="ECO:0000313" key="2">
    <source>
        <dbReference type="EMBL" id="KAK0574713.1"/>
    </source>
</evidence>
<reference evidence="2" key="2">
    <citation type="submission" date="2023-06" db="EMBL/GenBank/DDBJ databases">
        <authorList>
            <person name="Swenson N.G."/>
            <person name="Wegrzyn J.L."/>
            <person name="Mcevoy S.L."/>
        </authorList>
    </citation>
    <scope>NUCLEOTIDE SEQUENCE</scope>
    <source>
        <strain evidence="2">NS2018</strain>
        <tissue evidence="2">Leaf</tissue>
    </source>
</reference>
<dbReference type="AlphaFoldDB" id="A0AA39RJ38"/>
<evidence type="ECO:0000313" key="3">
    <source>
        <dbReference type="Proteomes" id="UP001168877"/>
    </source>
</evidence>
<accession>A0AA39RJ38</accession>
<organism evidence="2 3">
    <name type="scientific">Acer saccharum</name>
    <name type="common">Sugar maple</name>
    <dbReference type="NCBI Taxonomy" id="4024"/>
    <lineage>
        <taxon>Eukaryota</taxon>
        <taxon>Viridiplantae</taxon>
        <taxon>Streptophyta</taxon>
        <taxon>Embryophyta</taxon>
        <taxon>Tracheophyta</taxon>
        <taxon>Spermatophyta</taxon>
        <taxon>Magnoliopsida</taxon>
        <taxon>eudicotyledons</taxon>
        <taxon>Gunneridae</taxon>
        <taxon>Pentapetalae</taxon>
        <taxon>rosids</taxon>
        <taxon>malvids</taxon>
        <taxon>Sapindales</taxon>
        <taxon>Sapindaceae</taxon>
        <taxon>Hippocastanoideae</taxon>
        <taxon>Acereae</taxon>
        <taxon>Acer</taxon>
    </lineage>
</organism>
<feature type="compositionally biased region" description="Polar residues" evidence="1">
    <location>
        <begin position="220"/>
        <end position="239"/>
    </location>
</feature>
<reference evidence="2" key="1">
    <citation type="journal article" date="2022" name="Plant J.">
        <title>Strategies of tolerance reflected in two North American maple genomes.</title>
        <authorList>
            <person name="McEvoy S.L."/>
            <person name="Sezen U.U."/>
            <person name="Trouern-Trend A."/>
            <person name="McMahon S.M."/>
            <person name="Schaberg P.G."/>
            <person name="Yang J."/>
            <person name="Wegrzyn J.L."/>
            <person name="Swenson N.G."/>
        </authorList>
    </citation>
    <scope>NUCLEOTIDE SEQUENCE</scope>
    <source>
        <strain evidence="2">NS2018</strain>
    </source>
</reference>
<name>A0AA39RJ38_ACESA</name>
<protein>
    <submittedName>
        <fullName evidence="2">Uncharacterized protein</fullName>
    </submittedName>
</protein>
<feature type="region of interest" description="Disordered" evidence="1">
    <location>
        <begin position="117"/>
        <end position="174"/>
    </location>
</feature>
<comment type="caution">
    <text evidence="2">The sequence shown here is derived from an EMBL/GenBank/DDBJ whole genome shotgun (WGS) entry which is preliminary data.</text>
</comment>
<proteinExistence type="predicted"/>